<sequence length="168" mass="17542">MAAALALVGCGGSTEPTASQPTASATAAASNYQITCKVDGADVTTTDYHEIWTKGTSDECSSGDGKSFDYEVSEPFTDDQIAAIALARTGQSGANESGGSILGYTYPSCGETKAGSRSDPAKDWATTPEATWAQHVVDLQVTMKLCPDHPWVQQWKSQIANRAVVTSG</sequence>
<dbReference type="RefSeq" id="WP_353650968.1">
    <property type="nucleotide sequence ID" value="NZ_CP159218.1"/>
</dbReference>
<gene>
    <name evidence="1" type="ORF">ABLG96_08800</name>
</gene>
<reference evidence="1" key="1">
    <citation type="submission" date="2024-05" db="EMBL/GenBank/DDBJ databases">
        <authorList>
            <person name="Cai S.Y."/>
            <person name="Jin L.M."/>
            <person name="Li H.R."/>
        </authorList>
    </citation>
    <scope>NUCLEOTIDE SEQUENCE</scope>
    <source>
        <strain evidence="1">A5-74</strain>
    </source>
</reference>
<protein>
    <recommendedName>
        <fullName evidence="2">DUF3558 domain-containing protein</fullName>
    </recommendedName>
</protein>
<accession>A0AAU8DVT6</accession>
<organism evidence="1">
    <name type="scientific">Nakamurella sp. A5-74</name>
    <dbReference type="NCBI Taxonomy" id="3158264"/>
    <lineage>
        <taxon>Bacteria</taxon>
        <taxon>Bacillati</taxon>
        <taxon>Actinomycetota</taxon>
        <taxon>Actinomycetes</taxon>
        <taxon>Nakamurellales</taxon>
        <taxon>Nakamurellaceae</taxon>
        <taxon>Nakamurella</taxon>
    </lineage>
</organism>
<dbReference type="EMBL" id="CP159218">
    <property type="protein sequence ID" value="XCG65363.1"/>
    <property type="molecule type" value="Genomic_DNA"/>
</dbReference>
<name>A0AAU8DVT6_9ACTN</name>
<proteinExistence type="predicted"/>
<dbReference type="AlphaFoldDB" id="A0AAU8DVT6"/>
<evidence type="ECO:0000313" key="1">
    <source>
        <dbReference type="EMBL" id="XCG65363.1"/>
    </source>
</evidence>
<evidence type="ECO:0008006" key="2">
    <source>
        <dbReference type="Google" id="ProtNLM"/>
    </source>
</evidence>